<organism evidence="1 2">
    <name type="scientific">Knipowitschia caucasica</name>
    <name type="common">Caucasian dwarf goby</name>
    <name type="synonym">Pomatoschistus caucasicus</name>
    <dbReference type="NCBI Taxonomy" id="637954"/>
    <lineage>
        <taxon>Eukaryota</taxon>
        <taxon>Metazoa</taxon>
        <taxon>Chordata</taxon>
        <taxon>Craniata</taxon>
        <taxon>Vertebrata</taxon>
        <taxon>Euteleostomi</taxon>
        <taxon>Actinopterygii</taxon>
        <taxon>Neopterygii</taxon>
        <taxon>Teleostei</taxon>
        <taxon>Neoteleostei</taxon>
        <taxon>Acanthomorphata</taxon>
        <taxon>Gobiaria</taxon>
        <taxon>Gobiiformes</taxon>
        <taxon>Gobioidei</taxon>
        <taxon>Gobiidae</taxon>
        <taxon>Gobiinae</taxon>
        <taxon>Knipowitschia</taxon>
    </lineage>
</organism>
<evidence type="ECO:0000313" key="1">
    <source>
        <dbReference type="EMBL" id="CAL1594025.1"/>
    </source>
</evidence>
<accession>A0AAV2KZ10</accession>
<name>A0AAV2KZ10_KNICA</name>
<dbReference type="Proteomes" id="UP001497482">
    <property type="component" value="Chromosome 2"/>
</dbReference>
<evidence type="ECO:0000313" key="2">
    <source>
        <dbReference type="Proteomes" id="UP001497482"/>
    </source>
</evidence>
<dbReference type="EMBL" id="OZ035824">
    <property type="protein sequence ID" value="CAL1594025.1"/>
    <property type="molecule type" value="Genomic_DNA"/>
</dbReference>
<keyword evidence="2" id="KW-1185">Reference proteome</keyword>
<sequence>MYISPRSLTLDLSSLPLHFDPNPLSSHSLLHKHSMDPPLPISATGLPSLLHHWTGHRSPPSPSHWTPPLSSLTSDFPLSSLTLDPLFSPSLLPPLSPFTLEPPLSDLLLNWTPLLPTHRNPPLSSTLLLELVPLSPLTYWNLSLSPSALAAPLSLTLDSPLPHTNLCPLSFHPRTLLFVLFIYSVTSLSPSLLDPPSLLPSHSLDPPSPSHYPGPPSFSLTHGYAPLSTDLLGPLFLSRTTGRPSLPSHRAPSFLSEHSDLSLSSQRRSVGALSTGASW</sequence>
<gene>
    <name evidence="1" type="ORF">KC01_LOCUS23023</name>
</gene>
<dbReference type="AlphaFoldDB" id="A0AAV2KZ10"/>
<protein>
    <submittedName>
        <fullName evidence="1">Uncharacterized protein</fullName>
    </submittedName>
</protein>
<reference evidence="1 2" key="1">
    <citation type="submission" date="2024-04" db="EMBL/GenBank/DDBJ databases">
        <authorList>
            <person name="Waldvogel A.-M."/>
            <person name="Schoenle A."/>
        </authorList>
    </citation>
    <scope>NUCLEOTIDE SEQUENCE [LARGE SCALE GENOMIC DNA]</scope>
</reference>
<proteinExistence type="predicted"/>